<feature type="region of interest" description="Disordered" evidence="1">
    <location>
        <begin position="279"/>
        <end position="348"/>
    </location>
</feature>
<reference evidence="2 3" key="1">
    <citation type="submission" date="2024-05" db="EMBL/GenBank/DDBJ databases">
        <title>A draft genome resource for the thread blight pathogen Marasmius tenuissimus strain MS-2.</title>
        <authorList>
            <person name="Yulfo-Soto G.E."/>
            <person name="Baruah I.K."/>
            <person name="Amoako-Attah I."/>
            <person name="Bukari Y."/>
            <person name="Meinhardt L.W."/>
            <person name="Bailey B.A."/>
            <person name="Cohen S.P."/>
        </authorList>
    </citation>
    <scope>NUCLEOTIDE SEQUENCE [LARGE SCALE GENOMIC DNA]</scope>
    <source>
        <strain evidence="2 3">MS-2</strain>
    </source>
</reference>
<evidence type="ECO:0000256" key="1">
    <source>
        <dbReference type="SAM" id="MobiDB-lite"/>
    </source>
</evidence>
<dbReference type="EMBL" id="JBBXMP010000030">
    <property type="protein sequence ID" value="KAL0066988.1"/>
    <property type="molecule type" value="Genomic_DNA"/>
</dbReference>
<name>A0ABR3A018_9AGAR</name>
<evidence type="ECO:0000313" key="3">
    <source>
        <dbReference type="Proteomes" id="UP001437256"/>
    </source>
</evidence>
<feature type="region of interest" description="Disordered" evidence="1">
    <location>
        <begin position="178"/>
        <end position="235"/>
    </location>
</feature>
<gene>
    <name evidence="2" type="ORF">AAF712_005977</name>
</gene>
<keyword evidence="3" id="KW-1185">Reference proteome</keyword>
<protein>
    <submittedName>
        <fullName evidence="2">Uncharacterized protein</fullName>
    </submittedName>
</protein>
<dbReference type="Proteomes" id="UP001437256">
    <property type="component" value="Unassembled WGS sequence"/>
</dbReference>
<feature type="compositionally biased region" description="Acidic residues" evidence="1">
    <location>
        <begin position="191"/>
        <end position="201"/>
    </location>
</feature>
<evidence type="ECO:0000313" key="2">
    <source>
        <dbReference type="EMBL" id="KAL0066988.1"/>
    </source>
</evidence>
<feature type="compositionally biased region" description="Low complexity" evidence="1">
    <location>
        <begin position="218"/>
        <end position="229"/>
    </location>
</feature>
<accession>A0ABR3A018</accession>
<comment type="caution">
    <text evidence="2">The sequence shown here is derived from an EMBL/GenBank/DDBJ whole genome shotgun (WGS) entry which is preliminary data.</text>
</comment>
<feature type="compositionally biased region" description="Low complexity" evidence="1">
    <location>
        <begin position="291"/>
        <end position="310"/>
    </location>
</feature>
<sequence length="348" mass="37109">MPISPITTSKALALTATLTQLIEYLTAPLHGSYPAATIMTTKALLQNHFSSLIVSGALAPFSMILSSSFLPPAPILAACVASGGTLTWLEWISLLSGGKNLLIFVMEGSLQARVGDEGELSTIWSAPPEEPSEVLPISKTAMKKEQEKERAAVSPMAEKINALLDSVRTRREVPAPAPIRIPTLFSPTSSAEDDSDSESDTDSTVSFNFSTSGSDAETAISSPSSPASTKADLPEPAAVEDDFKPITAHQLSARGQRRPVIDRSRKEVTRYMYQGGQTGVITGGVMLGSGKSSKPAQPSTPAKKAAPAPSNDQPRRFSPRQNNQRKKSVMLGPDNNDNWRRRAPRVAA</sequence>
<proteinExistence type="predicted"/>
<organism evidence="2 3">
    <name type="scientific">Marasmius tenuissimus</name>
    <dbReference type="NCBI Taxonomy" id="585030"/>
    <lineage>
        <taxon>Eukaryota</taxon>
        <taxon>Fungi</taxon>
        <taxon>Dikarya</taxon>
        <taxon>Basidiomycota</taxon>
        <taxon>Agaricomycotina</taxon>
        <taxon>Agaricomycetes</taxon>
        <taxon>Agaricomycetidae</taxon>
        <taxon>Agaricales</taxon>
        <taxon>Marasmiineae</taxon>
        <taxon>Marasmiaceae</taxon>
        <taxon>Marasmius</taxon>
    </lineage>
</organism>